<dbReference type="PANTHER" id="PTHR30055">
    <property type="entry name" value="HTH-TYPE TRANSCRIPTIONAL REGULATOR RUTR"/>
    <property type="match status" value="1"/>
</dbReference>
<dbReference type="GO" id="GO:0003700">
    <property type="term" value="F:DNA-binding transcription factor activity"/>
    <property type="evidence" value="ECO:0007669"/>
    <property type="project" value="TreeGrafter"/>
</dbReference>
<dbReference type="Pfam" id="PF00440">
    <property type="entry name" value="TetR_N"/>
    <property type="match status" value="1"/>
</dbReference>
<feature type="DNA-binding region" description="H-T-H motif" evidence="5">
    <location>
        <begin position="33"/>
        <end position="52"/>
    </location>
</feature>
<dbReference type="InterPro" id="IPR050109">
    <property type="entry name" value="HTH-type_TetR-like_transc_reg"/>
</dbReference>
<keyword evidence="8" id="KW-1185">Reference proteome</keyword>
<keyword evidence="1" id="KW-0678">Repressor</keyword>
<dbReference type="EMBL" id="SLZQ01000005">
    <property type="protein sequence ID" value="TCS36847.1"/>
    <property type="molecule type" value="Genomic_DNA"/>
</dbReference>
<dbReference type="OrthoDB" id="5816932at2"/>
<reference evidence="7 8" key="1">
    <citation type="submission" date="2019-03" db="EMBL/GenBank/DDBJ databases">
        <title>Genomic Encyclopedia of Type Strains, Phase IV (KMG-IV): sequencing the most valuable type-strain genomes for metagenomic binning, comparative biology and taxonomic classification.</title>
        <authorList>
            <person name="Goeker M."/>
        </authorList>
    </citation>
    <scope>NUCLEOTIDE SEQUENCE [LARGE SCALE GENOMIC DNA]</scope>
    <source>
        <strain evidence="7 8">DSM 7445</strain>
    </source>
</reference>
<dbReference type="InterPro" id="IPR001647">
    <property type="entry name" value="HTH_TetR"/>
</dbReference>
<comment type="caution">
    <text evidence="7">The sequence shown here is derived from an EMBL/GenBank/DDBJ whole genome shotgun (WGS) entry which is preliminary data.</text>
</comment>
<evidence type="ECO:0000256" key="3">
    <source>
        <dbReference type="ARBA" id="ARBA00023125"/>
    </source>
</evidence>
<dbReference type="InterPro" id="IPR013572">
    <property type="entry name" value="Tscrpt_reg_MAATS_C"/>
</dbReference>
<dbReference type="PROSITE" id="PS01081">
    <property type="entry name" value="HTH_TETR_1"/>
    <property type="match status" value="1"/>
</dbReference>
<dbReference type="Gene3D" id="1.10.357.10">
    <property type="entry name" value="Tetracycline Repressor, domain 2"/>
    <property type="match status" value="1"/>
</dbReference>
<dbReference type="Proteomes" id="UP000295382">
    <property type="component" value="Unassembled WGS sequence"/>
</dbReference>
<dbReference type="Pfam" id="PF08361">
    <property type="entry name" value="TetR_C_2"/>
    <property type="match status" value="1"/>
</dbReference>
<dbReference type="PRINTS" id="PR00455">
    <property type="entry name" value="HTHTETR"/>
</dbReference>
<evidence type="ECO:0000256" key="4">
    <source>
        <dbReference type="ARBA" id="ARBA00023163"/>
    </source>
</evidence>
<sequence>MARATKAEALETRSRILDAAEDVFHRQGVARTSLAEIAQAANVTRGAIYWHFKNKLELFNAMCERVRLPMVEMVRESAEGTGDDPLGQLQVTCLFVLRETAVNPHARKVFAILFHRCEYSDTAQEFIALQQDTLNTGARNIERTLKNAVAHGQLSPDLDTKLAAILFHASWRGLLSNWLISPESFDLARDAQRLVDACMDSLQQAPSLRRSAG</sequence>
<evidence type="ECO:0000313" key="8">
    <source>
        <dbReference type="Proteomes" id="UP000295382"/>
    </source>
</evidence>
<evidence type="ECO:0000256" key="5">
    <source>
        <dbReference type="PROSITE-ProRule" id="PRU00335"/>
    </source>
</evidence>
<name>A0A4R3HUE8_PAULE</name>
<evidence type="ECO:0000313" key="7">
    <source>
        <dbReference type="EMBL" id="TCS36847.1"/>
    </source>
</evidence>
<dbReference type="RefSeq" id="WP_132258575.1">
    <property type="nucleotide sequence ID" value="NZ_SLZQ01000005.1"/>
</dbReference>
<accession>A0A4R3HUE8</accession>
<proteinExistence type="predicted"/>
<organism evidence="7 8">
    <name type="scientific">Paucimonas lemoignei</name>
    <name type="common">Pseudomonas lemoignei</name>
    <dbReference type="NCBI Taxonomy" id="29443"/>
    <lineage>
        <taxon>Bacteria</taxon>
        <taxon>Pseudomonadati</taxon>
        <taxon>Pseudomonadota</taxon>
        <taxon>Betaproteobacteria</taxon>
        <taxon>Burkholderiales</taxon>
        <taxon>Burkholderiaceae</taxon>
        <taxon>Paucimonas</taxon>
    </lineage>
</organism>
<dbReference type="InterPro" id="IPR023772">
    <property type="entry name" value="DNA-bd_HTH_TetR-type_CS"/>
</dbReference>
<evidence type="ECO:0000256" key="2">
    <source>
        <dbReference type="ARBA" id="ARBA00023015"/>
    </source>
</evidence>
<dbReference type="InterPro" id="IPR009057">
    <property type="entry name" value="Homeodomain-like_sf"/>
</dbReference>
<gene>
    <name evidence="7" type="ORF">EDC30_10567</name>
</gene>
<evidence type="ECO:0000256" key="1">
    <source>
        <dbReference type="ARBA" id="ARBA00022491"/>
    </source>
</evidence>
<dbReference type="AlphaFoldDB" id="A0A4R3HUE8"/>
<dbReference type="PANTHER" id="PTHR30055:SF240">
    <property type="entry name" value="HTH-TYPE TRANSCRIPTIONAL REGULATOR ACRR"/>
    <property type="match status" value="1"/>
</dbReference>
<keyword evidence="4" id="KW-0804">Transcription</keyword>
<dbReference type="SUPFAM" id="SSF48498">
    <property type="entry name" value="Tetracyclin repressor-like, C-terminal domain"/>
    <property type="match status" value="1"/>
</dbReference>
<dbReference type="GO" id="GO:0000976">
    <property type="term" value="F:transcription cis-regulatory region binding"/>
    <property type="evidence" value="ECO:0007669"/>
    <property type="project" value="TreeGrafter"/>
</dbReference>
<keyword evidence="2" id="KW-0805">Transcription regulation</keyword>
<dbReference type="PROSITE" id="PS50977">
    <property type="entry name" value="HTH_TETR_2"/>
    <property type="match status" value="1"/>
</dbReference>
<protein>
    <submittedName>
        <fullName evidence="7">TetR family transcriptional regulator</fullName>
    </submittedName>
</protein>
<feature type="domain" description="HTH tetR-type" evidence="6">
    <location>
        <begin position="10"/>
        <end position="70"/>
    </location>
</feature>
<dbReference type="InterPro" id="IPR036271">
    <property type="entry name" value="Tet_transcr_reg_TetR-rel_C_sf"/>
</dbReference>
<keyword evidence="3 5" id="KW-0238">DNA-binding</keyword>
<dbReference type="SUPFAM" id="SSF46689">
    <property type="entry name" value="Homeodomain-like"/>
    <property type="match status" value="1"/>
</dbReference>
<evidence type="ECO:0000259" key="6">
    <source>
        <dbReference type="PROSITE" id="PS50977"/>
    </source>
</evidence>